<name>A0ABS4GTU2_9BACL</name>
<dbReference type="PANTHER" id="PTHR11839">
    <property type="entry name" value="UDP/ADP-SUGAR PYROPHOSPHATASE"/>
    <property type="match status" value="1"/>
</dbReference>
<dbReference type="GO" id="GO:0047631">
    <property type="term" value="F:ADP-ribose diphosphatase activity"/>
    <property type="evidence" value="ECO:0007669"/>
    <property type="project" value="UniProtKB-EC"/>
</dbReference>
<evidence type="ECO:0000256" key="2">
    <source>
        <dbReference type="ARBA" id="ARBA00022801"/>
    </source>
</evidence>
<dbReference type="PROSITE" id="PS00893">
    <property type="entry name" value="NUDIX_BOX"/>
    <property type="match status" value="1"/>
</dbReference>
<dbReference type="EMBL" id="JAGGKT010000011">
    <property type="protein sequence ID" value="MBP1933537.1"/>
    <property type="molecule type" value="Genomic_DNA"/>
</dbReference>
<feature type="domain" description="Nudix hydrolase" evidence="3">
    <location>
        <begin position="40"/>
        <end position="169"/>
    </location>
</feature>
<proteinExistence type="predicted"/>
<comment type="caution">
    <text evidence="4">The sequence shown here is derived from an EMBL/GenBank/DDBJ whole genome shotgun (WGS) entry which is preliminary data.</text>
</comment>
<dbReference type="SUPFAM" id="SSF55811">
    <property type="entry name" value="Nudix"/>
    <property type="match status" value="1"/>
</dbReference>
<evidence type="ECO:0000256" key="1">
    <source>
        <dbReference type="ARBA" id="ARBA00001946"/>
    </source>
</evidence>
<dbReference type="Proteomes" id="UP001519343">
    <property type="component" value="Unassembled WGS sequence"/>
</dbReference>
<comment type="cofactor">
    <cofactor evidence="1">
        <name>Mg(2+)</name>
        <dbReference type="ChEBI" id="CHEBI:18420"/>
    </cofactor>
</comment>
<dbReference type="PROSITE" id="PS51462">
    <property type="entry name" value="NUDIX"/>
    <property type="match status" value="1"/>
</dbReference>
<keyword evidence="2 4" id="KW-0378">Hydrolase</keyword>
<protein>
    <submittedName>
        <fullName evidence="4">ADP-ribose pyrophosphatase</fullName>
        <ecNumber evidence="4">3.6.1.13</ecNumber>
    </submittedName>
</protein>
<dbReference type="PANTHER" id="PTHR11839:SF18">
    <property type="entry name" value="NUDIX HYDROLASE DOMAIN-CONTAINING PROTEIN"/>
    <property type="match status" value="1"/>
</dbReference>
<evidence type="ECO:0000313" key="4">
    <source>
        <dbReference type="EMBL" id="MBP1933537.1"/>
    </source>
</evidence>
<accession>A0ABS4GTU2</accession>
<evidence type="ECO:0000313" key="5">
    <source>
        <dbReference type="Proteomes" id="UP001519343"/>
    </source>
</evidence>
<dbReference type="Gene3D" id="3.90.79.10">
    <property type="entry name" value="Nucleoside Triphosphate Pyrophosphohydrolase"/>
    <property type="match status" value="1"/>
</dbReference>
<dbReference type="InterPro" id="IPR020084">
    <property type="entry name" value="NUDIX_hydrolase_CS"/>
</dbReference>
<gene>
    <name evidence="4" type="ORF">J2Z37_003550</name>
</gene>
<dbReference type="InterPro" id="IPR000086">
    <property type="entry name" value="NUDIX_hydrolase_dom"/>
</dbReference>
<dbReference type="EC" id="3.6.1.13" evidence="4"/>
<dbReference type="InterPro" id="IPR015797">
    <property type="entry name" value="NUDIX_hydrolase-like_dom_sf"/>
</dbReference>
<reference evidence="4 5" key="1">
    <citation type="submission" date="2021-03" db="EMBL/GenBank/DDBJ databases">
        <title>Genomic Encyclopedia of Type Strains, Phase IV (KMG-IV): sequencing the most valuable type-strain genomes for metagenomic binning, comparative biology and taxonomic classification.</title>
        <authorList>
            <person name="Goeker M."/>
        </authorList>
    </citation>
    <scope>NUCLEOTIDE SEQUENCE [LARGE SCALE GENOMIC DNA]</scope>
    <source>
        <strain evidence="4 5">DSM 24738</strain>
    </source>
</reference>
<dbReference type="CDD" id="cd03424">
    <property type="entry name" value="NUDIX_ADPRase_Nudt5_UGPPase_Nudt14"/>
    <property type="match status" value="1"/>
</dbReference>
<organism evidence="4 5">
    <name type="scientific">Ammoniphilus resinae</name>
    <dbReference type="NCBI Taxonomy" id="861532"/>
    <lineage>
        <taxon>Bacteria</taxon>
        <taxon>Bacillati</taxon>
        <taxon>Bacillota</taxon>
        <taxon>Bacilli</taxon>
        <taxon>Bacillales</taxon>
        <taxon>Paenibacillaceae</taxon>
        <taxon>Aneurinibacillus group</taxon>
        <taxon>Ammoniphilus</taxon>
    </lineage>
</organism>
<keyword evidence="5" id="KW-1185">Reference proteome</keyword>
<evidence type="ECO:0000259" key="3">
    <source>
        <dbReference type="PROSITE" id="PS51462"/>
    </source>
</evidence>
<sequence length="181" mass="20678">MSELEEKTLKTKEIYHGKIITLHLDEVELPNGKTATREIVKHPGAVAIMALTSDQRMIFVRQFRKPLEKTILEIPAGKLEKGEDPKRCAERELLEETGYTAKQLKQISAFYTSPGFANEFLYLFEAEDLVSGQAEPDEDEFVELTLLNLKEAFEAIERGEIIDAKTVLAVYYWQNQQLQGK</sequence>
<dbReference type="Pfam" id="PF00293">
    <property type="entry name" value="NUDIX"/>
    <property type="match status" value="1"/>
</dbReference>